<dbReference type="GO" id="GO:0008408">
    <property type="term" value="F:3'-5' exonuclease activity"/>
    <property type="evidence" value="ECO:0007669"/>
    <property type="project" value="InterPro"/>
</dbReference>
<dbReference type="Proteomes" id="UP000291562">
    <property type="component" value="Chromosome"/>
</dbReference>
<organism evidence="4 5">
    <name type="scientific">Pseudolysobacter antarcticus</name>
    <dbReference type="NCBI Taxonomy" id="2511995"/>
    <lineage>
        <taxon>Bacteria</taxon>
        <taxon>Pseudomonadati</taxon>
        <taxon>Pseudomonadota</taxon>
        <taxon>Gammaproteobacteria</taxon>
        <taxon>Lysobacterales</taxon>
        <taxon>Rhodanobacteraceae</taxon>
        <taxon>Pseudolysobacter</taxon>
    </lineage>
</organism>
<dbReference type="EMBL" id="CP035704">
    <property type="protein sequence ID" value="QBB70236.1"/>
    <property type="molecule type" value="Genomic_DNA"/>
</dbReference>
<dbReference type="OrthoDB" id="9811073at2"/>
<name>A0A411HI96_9GAMM</name>
<dbReference type="GO" id="GO:0003887">
    <property type="term" value="F:DNA-directed DNA polymerase activity"/>
    <property type="evidence" value="ECO:0007669"/>
    <property type="project" value="UniProtKB-KW"/>
</dbReference>
<dbReference type="InterPro" id="IPR050238">
    <property type="entry name" value="DNA_Rep/Repair_Clamp_Loader"/>
</dbReference>
<dbReference type="NCBIfam" id="TIGR00678">
    <property type="entry name" value="holB"/>
    <property type="match status" value="1"/>
</dbReference>
<gene>
    <name evidence="4" type="primary">holB</name>
    <name evidence="4" type="ORF">ELE36_07595</name>
</gene>
<dbReference type="KEGG" id="xbc:ELE36_07595"/>
<sequence>MTLPVWQHDAWQNLMQRLTRGALAHALLLSGPAGLGKQVFASSFAQSLLCSSRDTDGSACGECKSCRLMAAGSHPDFLRIGVEEEKSQISVDQIRTLGERLALSTQFGGYQIAIIAPAEDMNASASNALLKTLEEPTADSIIILVSHQSARLSATIRSRCQRIDFRTPSAAVAQVWLEQQGISTAQASLALQTSDNNPGLALEWLRAGTLELREQVAGDLRGLIAGRSTALEVANRWSKADPAQRLWFAALLSREEAGAHVSGQTGPLALSATVDFARLPAWFDQANRARDWLRGPVRPELTLFEVLSAWCGLVSLRRKA</sequence>
<dbReference type="EC" id="2.7.7.7" evidence="1"/>
<evidence type="ECO:0000313" key="4">
    <source>
        <dbReference type="EMBL" id="QBB70236.1"/>
    </source>
</evidence>
<reference evidence="4 5" key="1">
    <citation type="submission" date="2019-01" db="EMBL/GenBank/DDBJ databases">
        <title>Pseudolysobacter antarctica gen. nov., sp. nov., isolated from Fildes Peninsula, Antarctica.</title>
        <authorList>
            <person name="Wei Z."/>
            <person name="Peng F."/>
        </authorList>
    </citation>
    <scope>NUCLEOTIDE SEQUENCE [LARGE SCALE GENOMIC DNA]</scope>
    <source>
        <strain evidence="4 5">AQ6-296</strain>
    </source>
</reference>
<protein>
    <recommendedName>
        <fullName evidence="1">DNA-directed DNA polymerase</fullName>
        <ecNumber evidence="1">2.7.7.7</ecNumber>
    </recommendedName>
</protein>
<dbReference type="SUPFAM" id="SSF52540">
    <property type="entry name" value="P-loop containing nucleoside triphosphate hydrolases"/>
    <property type="match status" value="1"/>
</dbReference>
<dbReference type="InterPro" id="IPR027417">
    <property type="entry name" value="P-loop_NTPase"/>
</dbReference>
<proteinExistence type="predicted"/>
<keyword evidence="5" id="KW-1185">Reference proteome</keyword>
<dbReference type="GO" id="GO:0009360">
    <property type="term" value="C:DNA polymerase III complex"/>
    <property type="evidence" value="ECO:0007669"/>
    <property type="project" value="TreeGrafter"/>
</dbReference>
<dbReference type="PANTHER" id="PTHR11669">
    <property type="entry name" value="REPLICATION FACTOR C / DNA POLYMERASE III GAMMA-TAU SUBUNIT"/>
    <property type="match status" value="1"/>
</dbReference>
<comment type="catalytic activity">
    <reaction evidence="3">
        <text>DNA(n) + a 2'-deoxyribonucleoside 5'-triphosphate = DNA(n+1) + diphosphate</text>
        <dbReference type="Rhea" id="RHEA:22508"/>
        <dbReference type="Rhea" id="RHEA-COMP:17339"/>
        <dbReference type="Rhea" id="RHEA-COMP:17340"/>
        <dbReference type="ChEBI" id="CHEBI:33019"/>
        <dbReference type="ChEBI" id="CHEBI:61560"/>
        <dbReference type="ChEBI" id="CHEBI:173112"/>
        <dbReference type="EC" id="2.7.7.7"/>
    </reaction>
</comment>
<dbReference type="Pfam" id="PF13177">
    <property type="entry name" value="DNA_pol3_delta2"/>
    <property type="match status" value="1"/>
</dbReference>
<keyword evidence="4" id="KW-0808">Transferase</keyword>
<evidence type="ECO:0000256" key="2">
    <source>
        <dbReference type="ARBA" id="ARBA00022932"/>
    </source>
</evidence>
<dbReference type="InterPro" id="IPR004622">
    <property type="entry name" value="DNA_pol_HolB"/>
</dbReference>
<evidence type="ECO:0000256" key="1">
    <source>
        <dbReference type="ARBA" id="ARBA00012417"/>
    </source>
</evidence>
<evidence type="ECO:0000313" key="5">
    <source>
        <dbReference type="Proteomes" id="UP000291562"/>
    </source>
</evidence>
<keyword evidence="2" id="KW-0239">DNA-directed DNA polymerase</keyword>
<keyword evidence="4" id="KW-0548">Nucleotidyltransferase</keyword>
<dbReference type="AlphaFoldDB" id="A0A411HI96"/>
<dbReference type="PANTHER" id="PTHR11669:SF8">
    <property type="entry name" value="DNA POLYMERASE III SUBUNIT DELTA"/>
    <property type="match status" value="1"/>
</dbReference>
<dbReference type="RefSeq" id="WP_129832495.1">
    <property type="nucleotide sequence ID" value="NZ_CP035704.1"/>
</dbReference>
<dbReference type="GO" id="GO:0006261">
    <property type="term" value="P:DNA-templated DNA replication"/>
    <property type="evidence" value="ECO:0007669"/>
    <property type="project" value="TreeGrafter"/>
</dbReference>
<dbReference type="Gene3D" id="3.40.50.300">
    <property type="entry name" value="P-loop containing nucleotide triphosphate hydrolases"/>
    <property type="match status" value="1"/>
</dbReference>
<evidence type="ECO:0000256" key="3">
    <source>
        <dbReference type="ARBA" id="ARBA00049244"/>
    </source>
</evidence>
<accession>A0A411HI96</accession>